<dbReference type="InterPro" id="IPR045087">
    <property type="entry name" value="Cu-oxidase_fam"/>
</dbReference>
<keyword evidence="1" id="KW-0479">Metal-binding</keyword>
<dbReference type="OrthoDB" id="345021at2"/>
<dbReference type="Pfam" id="PF00394">
    <property type="entry name" value="Cu-oxidase"/>
    <property type="match status" value="1"/>
</dbReference>
<evidence type="ECO:0000256" key="2">
    <source>
        <dbReference type="ARBA" id="ARBA00023002"/>
    </source>
</evidence>
<dbReference type="InterPro" id="IPR011706">
    <property type="entry name" value="Cu-oxidase_C"/>
</dbReference>
<dbReference type="EMBL" id="CP007490">
    <property type="protein sequence ID" value="AIC47125.1"/>
    <property type="molecule type" value="Genomic_DNA"/>
</dbReference>
<reference evidence="7 8" key="1">
    <citation type="journal article" date="2014" name="Int. J. Syst. Evol. Microbiol.">
        <title>Rhodoluna lacicola gen. nov., sp. nov., a planktonic freshwater bacterium with stream-lined genome.</title>
        <authorList>
            <person name="Hahn M."/>
            <person name="Schmidt J."/>
            <person name="Taipale S.J."/>
            <person name="Doolittle W.F."/>
            <person name="Koll U."/>
        </authorList>
    </citation>
    <scope>NUCLEOTIDE SEQUENCE [LARGE SCALE GENOMIC DNA]</scope>
    <source>
        <strain evidence="7 8">MWH-Ta8</strain>
    </source>
</reference>
<feature type="domain" description="Plastocyanin-like" evidence="5">
    <location>
        <begin position="366"/>
        <end position="484"/>
    </location>
</feature>
<keyword evidence="2" id="KW-0560">Oxidoreductase</keyword>
<dbReference type="CDD" id="cd13900">
    <property type="entry name" value="CuRO_3_Tth-MCO_like"/>
    <property type="match status" value="1"/>
</dbReference>
<feature type="transmembrane region" description="Helical" evidence="3">
    <location>
        <begin position="12"/>
        <end position="35"/>
    </location>
</feature>
<dbReference type="InterPro" id="IPR001117">
    <property type="entry name" value="Cu-oxidase_2nd"/>
</dbReference>
<dbReference type="InterPro" id="IPR006311">
    <property type="entry name" value="TAT_signal"/>
</dbReference>
<dbReference type="InterPro" id="IPR011707">
    <property type="entry name" value="Cu-oxidase-like_N"/>
</dbReference>
<evidence type="ECO:0000313" key="8">
    <source>
        <dbReference type="Proteomes" id="UP000067708"/>
    </source>
</evidence>
<name>A0A060JEE2_9MICO</name>
<evidence type="ECO:0000256" key="1">
    <source>
        <dbReference type="ARBA" id="ARBA00022723"/>
    </source>
</evidence>
<dbReference type="RefSeq" id="WP_038501913.1">
    <property type="nucleotide sequence ID" value="NZ_CP007490.1"/>
</dbReference>
<keyword evidence="8" id="KW-1185">Reference proteome</keyword>
<dbReference type="Gene3D" id="2.60.40.420">
    <property type="entry name" value="Cupredoxins - blue copper proteins"/>
    <property type="match status" value="3"/>
</dbReference>
<feature type="domain" description="Plastocyanin-like" evidence="6">
    <location>
        <begin position="67"/>
        <end position="180"/>
    </location>
</feature>
<dbReference type="AlphaFoldDB" id="A0A060JEE2"/>
<dbReference type="InterPro" id="IPR002355">
    <property type="entry name" value="Cu_oxidase_Cu_BS"/>
</dbReference>
<dbReference type="PROSITE" id="PS00080">
    <property type="entry name" value="MULTICOPPER_OXIDASE2"/>
    <property type="match status" value="1"/>
</dbReference>
<dbReference type="eggNOG" id="COG2132">
    <property type="taxonomic scope" value="Bacteria"/>
</dbReference>
<dbReference type="PANTHER" id="PTHR11709:SF518">
    <property type="entry name" value="MULTICOPPER OXIDASE"/>
    <property type="match status" value="1"/>
</dbReference>
<proteinExistence type="predicted"/>
<evidence type="ECO:0000259" key="5">
    <source>
        <dbReference type="Pfam" id="PF07731"/>
    </source>
</evidence>
<protein>
    <submittedName>
        <fullName evidence="7">Multicopper oxidase</fullName>
    </submittedName>
</protein>
<evidence type="ECO:0000256" key="3">
    <source>
        <dbReference type="SAM" id="Phobius"/>
    </source>
</evidence>
<keyword evidence="3" id="KW-0472">Membrane</keyword>
<evidence type="ECO:0000259" key="6">
    <source>
        <dbReference type="Pfam" id="PF07732"/>
    </source>
</evidence>
<dbReference type="GO" id="GO:0005507">
    <property type="term" value="F:copper ion binding"/>
    <property type="evidence" value="ECO:0007669"/>
    <property type="project" value="InterPro"/>
</dbReference>
<dbReference type="GO" id="GO:0016491">
    <property type="term" value="F:oxidoreductase activity"/>
    <property type="evidence" value="ECO:0007669"/>
    <property type="project" value="UniProtKB-KW"/>
</dbReference>
<dbReference type="PROSITE" id="PS51318">
    <property type="entry name" value="TAT"/>
    <property type="match status" value="1"/>
</dbReference>
<dbReference type="CDD" id="cd13853">
    <property type="entry name" value="CuRO_1_Tth-MCO_like"/>
    <property type="match status" value="1"/>
</dbReference>
<gene>
    <name evidence="7" type="ORF">Rhola_00003020</name>
</gene>
<accession>A0A060JEE2</accession>
<dbReference type="SUPFAM" id="SSF49503">
    <property type="entry name" value="Cupredoxins"/>
    <property type="match status" value="3"/>
</dbReference>
<dbReference type="Proteomes" id="UP000067708">
    <property type="component" value="Chromosome"/>
</dbReference>
<keyword evidence="3" id="KW-0812">Transmembrane</keyword>
<dbReference type="Pfam" id="PF07731">
    <property type="entry name" value="Cu-oxidase_2"/>
    <property type="match status" value="1"/>
</dbReference>
<dbReference type="PANTHER" id="PTHR11709">
    <property type="entry name" value="MULTI-COPPER OXIDASE"/>
    <property type="match status" value="1"/>
</dbReference>
<feature type="domain" description="Plastocyanin-like" evidence="4">
    <location>
        <begin position="237"/>
        <end position="302"/>
    </location>
</feature>
<dbReference type="PATRIC" id="fig|529884.3.peg.289"/>
<dbReference type="Pfam" id="PF07732">
    <property type="entry name" value="Cu-oxidase_3"/>
    <property type="match status" value="1"/>
</dbReference>
<sequence>MSNKTKKQLSRRNFLAIGGAVAGTAAIAGVSYSLLNPTNQAQSGSEPERLVSKNGALGISLVAAMTSKVINGKTAKVMTYNGTSPGPTWVAKPGDVITVDFTNNLGDSTNLHTHGLHVSPEGNSDNTFIEVKDGETFTYKYQIPENHKEGTFWYHPHHHGMVAPQVFAGLYGGIIIENDETPKVEEDRVVIISDISIASDGNVAGANMMSKMMGREGEVLLVNGQVQPVMEPKMWSVERWRIINSCTSRNLDLALTGAKAMVLGIDGNKYSQPRDLKRVTIAPGNRVDLLVTVTDKEASLTYTTVPHPDAMGMMGSATEYKDYPLVKFQPSKAAASIASLAPMSFVQPDLRSLPVSAKRTFKLWMPSMNNMMDMMSTGLEGQFIINGKPFDGTRIDTSSAANSVEEWTLVNESTMDHPFHLHVWDQQLVSVPNRLIQEVEYQDVVNVPAKSKVVVRVQFSDFAGMTVYHCHILDHEDLGMMGIINVI</sequence>
<dbReference type="STRING" id="529884.Rhola_00003020"/>
<evidence type="ECO:0000259" key="4">
    <source>
        <dbReference type="Pfam" id="PF00394"/>
    </source>
</evidence>
<evidence type="ECO:0000313" key="7">
    <source>
        <dbReference type="EMBL" id="AIC47125.1"/>
    </source>
</evidence>
<keyword evidence="3" id="KW-1133">Transmembrane helix</keyword>
<organism evidence="7 8">
    <name type="scientific">Rhodoluna lacicola</name>
    <dbReference type="NCBI Taxonomy" id="529884"/>
    <lineage>
        <taxon>Bacteria</taxon>
        <taxon>Bacillati</taxon>
        <taxon>Actinomycetota</taxon>
        <taxon>Actinomycetes</taxon>
        <taxon>Micrococcales</taxon>
        <taxon>Microbacteriaceae</taxon>
        <taxon>Luna cluster</taxon>
        <taxon>Luna-1 subcluster</taxon>
        <taxon>Rhodoluna</taxon>
    </lineage>
</organism>
<dbReference type="InterPro" id="IPR008972">
    <property type="entry name" value="Cupredoxin"/>
</dbReference>
<dbReference type="KEGG" id="rla:Rhola_00003020"/>
<dbReference type="HOGENOM" id="CLU_009100_2_1_11"/>